<dbReference type="Pfam" id="PF07728">
    <property type="entry name" value="AAA_5"/>
    <property type="match status" value="1"/>
</dbReference>
<accession>A0A815G977</accession>
<reference evidence="4" key="1">
    <citation type="submission" date="2021-02" db="EMBL/GenBank/DDBJ databases">
        <authorList>
            <person name="Nowell W R."/>
        </authorList>
    </citation>
    <scope>NUCLEOTIDE SEQUENCE</scope>
</reference>
<sequence length="2508" mass="295020">MTTDDHLIVECLQLANTFTEYINYAEKLLTSKCIPNIEENISNNLKAMIHKNHFELTLEDILILFKALKTDSTDDLRNILEQSEELPSYIEYYLKMLRITDKNQLRLLYQVFNEYYNPYLLQIWLYVQQFRGQQPSMEILLNNACKEMEEKSKIKEKVQTCLKMYCEKANDIQQYQSAIDNLTQQLTTGVIKRIQIPNEISRLVPFADVLNPYNLSKTWLSFRQNQQNSFNKSSTTATEKSEKISDSEQLHEQKHSSIASNNQTQRPRKLSQGNSVDEPVNVEKQQPSTEIPINSCLDILQNTCDLFQHFTKHLQSISKQWKTIPIQTIIMTFKDINLIENEMQLLTSLLEPNAIAPLTCILDYWSKKDYIHKWCEGMDRLIQLYNLSDDYKFLSLLGKTTEATNGNMCYNNYQQFNERIIKKYSQEVLDVCSHYNDSEELVKFVTKLNQTDMDNLLEAVNDWDESFITTQTIIDFVQLGYFLTNINNYSNIHEQASKTLNDILSYINTLLKQKEYADIISYFQTCLSALPGIQRLYLQLNDIEESKRTKIFHIINNASLKIIEKYQQHPQQDNTKKYDVCVKPDKGGQFNYYNLHELRDRARLIEYSGNEKNVPRKYTKDEEKQFLRCFVSLVDVIENVLDNLNHLNAMGYPTIEKYSENVYKCVECDFSELSQLNVSLKNIVKLWEGNLIDLYKRYPELTYLSGKQFWTVEKALQNYKELKSQDQGYHLLKYIEIENLVSTKFIINENLKPEERLENLGKFLNEQRRSVIKSSLVSEQSISTDRQGGKIFITETSIEGRYRAILSLFHHDNSDPAVNQILFCTTETNWIDVRAFIYRCFYSSSNLYQFIEPEQLEFNVQDKCCQLIIKLIEHDPSNKFKLSIVTTDIQTHLINGILRMNIAKIVRDNELLNEGDLNKYVKNLVKNCHIVSSKIAGLGKTTFIQNHAQKSNRNLIKFPIMGDSSFDQIGARLLLIGMPNAIHFDVGSIENINLLNSILFCLCLFRSYCFSQTVIYLPINTLFYFELESSSFFQLNQDIYIFRYLDSTIINEFNLNNILYEQARLHYVTRYLYAIDKKIIKDKEIDVVPEQSINQHICIDLMNKYFIQNKDKKYLSWTQLKIFINVFYHLFNGFSKCGYFLINTLQEPQLRMDIIQAFLDSSNQFTSISVKSVRENQVTLKNSEQINDLLNKSIVRWDTIQPFTIVFTHSNDPLFVYKTPRDVPKSLQLYFQALSRKSNQWLAKGTNDIFTDYNRLNHLDLFFKLVSLSNKYWNKAICEQCFKQYPYKDSTCTECKLSLKKPKSTETNDIKQFQKEMGQILEREYVITPDNYIKMLLVWLRVSSDVPIIIMGETGCGKTALINFLCHKILDDELYIFHIHAGITNRDITDTLEYQIVRADQLAKIGKQLWIFFDEFNTTKNVGLFKEIMCERTLLGKQLPSNMVFLAACNPRRLKAEKNRSDDNIGIKRENYEIQKPTSGEHLLYTVVPTPETMIEYIYDYGHLDNITERKYIEAILRTCTNLANEQQLFTTIVNGVCQSQLHLRNIEDVSSVSLRDVSRYRLIYNWYYDTFDKRKTNLSIRDKIFKSSILSLMLCYYFRLSSSVEKTKYINMLEKAMSFNQTNEKIIEQILQQEQDELISRMKEKPTGTAINRALRDNLFVMFVCILNRIPVILCGKPGCSKTLAIQIIISNLKGKKSNDSYFEQLPELIAVSYQGTKSCKSESIQMIFERAKKYSAAKTQTELLPVIVFDEIGLAELSPYNPLKVLHKELEIENCKYGFVAISNWRLDASKMNRALYLACPDPTIEDLQLTAITIHKSINENQYMQLNDDIMNGLAHSYLELRYKLKENPSHENYFGLRDFYSLIKGIVKEFDRISKELKQTIDNKTLFGIIRKQLTINFDGIVDGSEYMWKRFCYYTKHEDLINQYESPNFKEILDYCLKDRSGRYLMLISDSNSLIDYIERYLNKIANNIRTLIGSQIKDDLNSETYDYRILMDVILYAEKPLTLIMRKMDKCYSSLYDLYNQSFSISGQKKYCRIALGSTYHPKCLVNDKFYCIVLVNAKDVEKSDPPFLNRFEKHTVQFKDLIEPLHLTITQNLLLWLERLLTIKIGTKHFIQLQHIFVNFNCDYVCSLVIDAFELDQRDQDNVINHCKNILIDVASSDLPLLLSLQNENDKKEYADLCKQYYLLKKNSTLENLFKNISSNMNRQIIYTYTQIYDNINYPKNININIDEVKLANFKTELELINKMKVHFQMNTTIDKTTTTNIYLLLIRVDYYNDRDHILSLKHNIVNLYNEFKNNQSKYIWIIFHLQRNVLNRMSNDILFNGWSNIMIENLNDNEQKQILQYNVFQQPSYQNIINERLFSLQFYDLFDKCLSLFRYNITNTTKKNDINKRRNELLQYFNYNQHRDLSDIMIKNIAYLIENVNDKSTFVDWRIDLITNNTIAANARSFYDAFQMTMTNFYEMYFLLLFSNSEKQALIDSYLFMTTKITIEENKTKELYKQIW</sequence>
<dbReference type="OrthoDB" id="2400221at2759"/>
<feature type="region of interest" description="Disordered" evidence="1">
    <location>
        <begin position="230"/>
        <end position="287"/>
    </location>
</feature>
<keyword evidence="7" id="KW-1185">Reference proteome</keyword>
<dbReference type="GO" id="GO:0016887">
    <property type="term" value="F:ATP hydrolysis activity"/>
    <property type="evidence" value="ECO:0007669"/>
    <property type="project" value="InterPro"/>
</dbReference>
<dbReference type="EMBL" id="CAJOAX010004788">
    <property type="protein sequence ID" value="CAF3921101.1"/>
    <property type="molecule type" value="Genomic_DNA"/>
</dbReference>
<dbReference type="SMART" id="SM00382">
    <property type="entry name" value="AAA"/>
    <property type="match status" value="2"/>
</dbReference>
<dbReference type="PANTHER" id="PTHR22605">
    <property type="entry name" value="RZ-TYPE DOMAIN-CONTAINING PROTEIN"/>
    <property type="match status" value="1"/>
</dbReference>
<dbReference type="InterPro" id="IPR031248">
    <property type="entry name" value="RNF213"/>
</dbReference>
<feature type="compositionally biased region" description="Polar residues" evidence="1">
    <location>
        <begin position="256"/>
        <end position="275"/>
    </location>
</feature>
<evidence type="ECO:0000256" key="1">
    <source>
        <dbReference type="SAM" id="MobiDB-lite"/>
    </source>
</evidence>
<evidence type="ECO:0000313" key="6">
    <source>
        <dbReference type="EMBL" id="CAF3921101.1"/>
    </source>
</evidence>
<gene>
    <name evidence="5" type="ORF">JXQ802_LOCUS42436</name>
    <name evidence="6" type="ORF">OTI717_LOCUS24829</name>
    <name evidence="3" type="ORF">PYM288_LOCUS27478</name>
    <name evidence="4" type="ORF">RFH988_LOCUS31510</name>
</gene>
<evidence type="ECO:0000313" key="4">
    <source>
        <dbReference type="EMBL" id="CAF1335782.1"/>
    </source>
</evidence>
<evidence type="ECO:0000313" key="5">
    <source>
        <dbReference type="EMBL" id="CAF1533797.1"/>
    </source>
</evidence>
<dbReference type="PANTHER" id="PTHR22605:SF1">
    <property type="entry name" value="RZ-TYPE DOMAIN-CONTAINING PROTEIN"/>
    <property type="match status" value="1"/>
</dbReference>
<dbReference type="GO" id="GO:0005524">
    <property type="term" value="F:ATP binding"/>
    <property type="evidence" value="ECO:0007669"/>
    <property type="project" value="InterPro"/>
</dbReference>
<evidence type="ECO:0000313" key="7">
    <source>
        <dbReference type="Proteomes" id="UP000663870"/>
    </source>
</evidence>
<organism evidence="4 8">
    <name type="scientific">Rotaria sordida</name>
    <dbReference type="NCBI Taxonomy" id="392033"/>
    <lineage>
        <taxon>Eukaryota</taxon>
        <taxon>Metazoa</taxon>
        <taxon>Spiralia</taxon>
        <taxon>Gnathifera</taxon>
        <taxon>Rotifera</taxon>
        <taxon>Eurotatoria</taxon>
        <taxon>Bdelloidea</taxon>
        <taxon>Philodinida</taxon>
        <taxon>Philodinidae</taxon>
        <taxon>Rotaria</taxon>
    </lineage>
</organism>
<dbReference type="Proteomes" id="UP000663823">
    <property type="component" value="Unassembled WGS sequence"/>
</dbReference>
<dbReference type="Proteomes" id="UP000663882">
    <property type="component" value="Unassembled WGS sequence"/>
</dbReference>
<dbReference type="Proteomes" id="UP000663854">
    <property type="component" value="Unassembled WGS sequence"/>
</dbReference>
<dbReference type="EMBL" id="CAJNOO010003408">
    <property type="protein sequence ID" value="CAF1335782.1"/>
    <property type="molecule type" value="Genomic_DNA"/>
</dbReference>
<dbReference type="InterPro" id="IPR027417">
    <property type="entry name" value="P-loop_NTPase"/>
</dbReference>
<dbReference type="Gene3D" id="3.40.50.300">
    <property type="entry name" value="P-loop containing nucleotide triphosphate hydrolases"/>
    <property type="match status" value="2"/>
</dbReference>
<dbReference type="EMBL" id="CAJNOH010001819">
    <property type="protein sequence ID" value="CAF1253011.1"/>
    <property type="molecule type" value="Genomic_DNA"/>
</dbReference>
<dbReference type="GO" id="GO:0004842">
    <property type="term" value="F:ubiquitin-protein transferase activity"/>
    <property type="evidence" value="ECO:0007669"/>
    <property type="project" value="InterPro"/>
</dbReference>
<feature type="domain" description="AAA+ ATPase" evidence="2">
    <location>
        <begin position="1344"/>
        <end position="1471"/>
    </location>
</feature>
<dbReference type="SUPFAM" id="SSF52540">
    <property type="entry name" value="P-loop containing nucleoside triphosphate hydrolases"/>
    <property type="match status" value="2"/>
</dbReference>
<comment type="caution">
    <text evidence="4">The sequence shown here is derived from an EMBL/GenBank/DDBJ whole genome shotgun (WGS) entry which is preliminary data.</text>
</comment>
<evidence type="ECO:0000259" key="2">
    <source>
        <dbReference type="SMART" id="SM00382"/>
    </source>
</evidence>
<name>A0A815G977_9BILA</name>
<dbReference type="EMBL" id="CAJNOL010002866">
    <property type="protein sequence ID" value="CAF1533797.1"/>
    <property type="molecule type" value="Genomic_DNA"/>
</dbReference>
<proteinExistence type="predicted"/>
<dbReference type="CDD" id="cd00009">
    <property type="entry name" value="AAA"/>
    <property type="match status" value="1"/>
</dbReference>
<feature type="compositionally biased region" description="Basic and acidic residues" evidence="1">
    <location>
        <begin position="239"/>
        <end position="255"/>
    </location>
</feature>
<dbReference type="InterPro" id="IPR003593">
    <property type="entry name" value="AAA+_ATPase"/>
</dbReference>
<evidence type="ECO:0000313" key="8">
    <source>
        <dbReference type="Proteomes" id="UP000663882"/>
    </source>
</evidence>
<evidence type="ECO:0000313" key="3">
    <source>
        <dbReference type="EMBL" id="CAF1253011.1"/>
    </source>
</evidence>
<protein>
    <recommendedName>
        <fullName evidence="2">AAA+ ATPase domain-containing protein</fullName>
    </recommendedName>
</protein>
<dbReference type="Proteomes" id="UP000663870">
    <property type="component" value="Unassembled WGS sequence"/>
</dbReference>
<dbReference type="InterPro" id="IPR011704">
    <property type="entry name" value="ATPase_dyneun-rel_AAA"/>
</dbReference>
<feature type="domain" description="AAA+ ATPase" evidence="2">
    <location>
        <begin position="1669"/>
        <end position="1813"/>
    </location>
</feature>